<dbReference type="EMBL" id="BMEY01000003">
    <property type="protein sequence ID" value="GGA67050.1"/>
    <property type="molecule type" value="Genomic_DNA"/>
</dbReference>
<dbReference type="Pfam" id="PF12389">
    <property type="entry name" value="Peptidase_M73"/>
    <property type="match status" value="1"/>
</dbReference>
<dbReference type="InterPro" id="IPR023833">
    <property type="entry name" value="Signal_pept_SipW-depend-type"/>
</dbReference>
<comment type="caution">
    <text evidence="1">The sequence shown here is derived from an EMBL/GenBank/DDBJ whole genome shotgun (WGS) entry which is preliminary data.</text>
</comment>
<name>A0A916RRQ3_9BACI</name>
<reference evidence="1" key="2">
    <citation type="submission" date="2020-09" db="EMBL/GenBank/DDBJ databases">
        <authorList>
            <person name="Sun Q."/>
            <person name="Zhou Y."/>
        </authorList>
    </citation>
    <scope>NUCLEOTIDE SEQUENCE</scope>
    <source>
        <strain evidence="1">CGMCC 1.12408</strain>
    </source>
</reference>
<dbReference type="InterPro" id="IPR022121">
    <property type="entry name" value="Peptidase_M73_camelysin"/>
</dbReference>
<dbReference type="NCBIfam" id="TIGR04088">
    <property type="entry name" value="cognate_SipW"/>
    <property type="match status" value="1"/>
</dbReference>
<sequence length="210" mass="22731">MSIKKKLGMGIAAAALGISLVGGGTWAYFSDTEVSNNSFAAGTLDLAVNPSVVIDVDNLKPGDTMVREFVLENNGSLDISSIDLATAYNVIDAKGDNVDDFGKHIKVLFLENADKTGDGWVIGDYNDVISETTLYDLQNMTPDASENLQHWITWLFGLNGEGSGLAAGTSDQMYVAFEFVDNDADQNEFQGDSLELEWTFTAHQTEGELR</sequence>
<keyword evidence="1" id="KW-0131">Cell cycle</keyword>
<organism evidence="1 2">
    <name type="scientific">Ornithinibacillus halotolerans</name>
    <dbReference type="NCBI Taxonomy" id="1274357"/>
    <lineage>
        <taxon>Bacteria</taxon>
        <taxon>Bacillati</taxon>
        <taxon>Bacillota</taxon>
        <taxon>Bacilli</taxon>
        <taxon>Bacillales</taxon>
        <taxon>Bacillaceae</taxon>
        <taxon>Ornithinibacillus</taxon>
    </lineage>
</organism>
<reference evidence="1" key="1">
    <citation type="journal article" date="2014" name="Int. J. Syst. Evol. Microbiol.">
        <title>Complete genome sequence of Corynebacterium casei LMG S-19264T (=DSM 44701T), isolated from a smear-ripened cheese.</title>
        <authorList>
            <consortium name="US DOE Joint Genome Institute (JGI-PGF)"/>
            <person name="Walter F."/>
            <person name="Albersmeier A."/>
            <person name="Kalinowski J."/>
            <person name="Ruckert C."/>
        </authorList>
    </citation>
    <scope>NUCLEOTIDE SEQUENCE</scope>
    <source>
        <strain evidence="1">CGMCC 1.12408</strain>
    </source>
</reference>
<evidence type="ECO:0000313" key="2">
    <source>
        <dbReference type="Proteomes" id="UP000613512"/>
    </source>
</evidence>
<proteinExistence type="predicted"/>
<gene>
    <name evidence="1" type="ORF">GCM10008025_08580</name>
</gene>
<dbReference type="GO" id="GO:0051301">
    <property type="term" value="P:cell division"/>
    <property type="evidence" value="ECO:0007669"/>
    <property type="project" value="UniProtKB-KW"/>
</dbReference>
<dbReference type="RefSeq" id="WP_188383454.1">
    <property type="nucleotide sequence ID" value="NZ_BMEY01000003.1"/>
</dbReference>
<keyword evidence="1" id="KW-0132">Cell division</keyword>
<protein>
    <submittedName>
        <fullName evidence="1">Cell division protein FtsN</fullName>
    </submittedName>
</protein>
<keyword evidence="2" id="KW-1185">Reference proteome</keyword>
<accession>A0A916RRQ3</accession>
<dbReference type="Proteomes" id="UP000613512">
    <property type="component" value="Unassembled WGS sequence"/>
</dbReference>
<dbReference type="AlphaFoldDB" id="A0A916RRQ3"/>
<evidence type="ECO:0000313" key="1">
    <source>
        <dbReference type="EMBL" id="GGA67050.1"/>
    </source>
</evidence>